<dbReference type="PROSITE" id="PS51257">
    <property type="entry name" value="PROKAR_LIPOPROTEIN"/>
    <property type="match status" value="1"/>
</dbReference>
<keyword evidence="2" id="KW-1185">Reference proteome</keyword>
<dbReference type="Proteomes" id="UP000198790">
    <property type="component" value="Unassembled WGS sequence"/>
</dbReference>
<name>A0A1I1CF55_9BACT</name>
<organism evidence="1 2">
    <name type="scientific">Algoriphagus aquimarinus</name>
    <dbReference type="NCBI Taxonomy" id="237018"/>
    <lineage>
        <taxon>Bacteria</taxon>
        <taxon>Pseudomonadati</taxon>
        <taxon>Bacteroidota</taxon>
        <taxon>Cytophagia</taxon>
        <taxon>Cytophagales</taxon>
        <taxon>Cyclobacteriaceae</taxon>
        <taxon>Algoriphagus</taxon>
    </lineage>
</organism>
<proteinExistence type="predicted"/>
<protein>
    <recommendedName>
        <fullName evidence="3">DUF4221 domain-containing protein</fullName>
    </recommendedName>
</protein>
<dbReference type="RefSeq" id="WP_092901850.1">
    <property type="nucleotide sequence ID" value="NZ_FOKK01000030.1"/>
</dbReference>
<evidence type="ECO:0000313" key="2">
    <source>
        <dbReference type="Proteomes" id="UP000198790"/>
    </source>
</evidence>
<gene>
    <name evidence="1" type="ORF">SAMN04489723_1309</name>
</gene>
<reference evidence="1 2" key="1">
    <citation type="submission" date="2016-10" db="EMBL/GenBank/DDBJ databases">
        <authorList>
            <person name="de Groot N.N."/>
        </authorList>
    </citation>
    <scope>NUCLEOTIDE SEQUENCE [LARGE SCALE GENOMIC DNA]</scope>
    <source>
        <strain evidence="1 2">DSM 23399</strain>
    </source>
</reference>
<dbReference type="OrthoDB" id="833511at2"/>
<dbReference type="AlphaFoldDB" id="A0A1I1CF55"/>
<dbReference type="EMBL" id="FOKK01000030">
    <property type="protein sequence ID" value="SFB60702.1"/>
    <property type="molecule type" value="Genomic_DNA"/>
</dbReference>
<dbReference type="InterPro" id="IPR025316">
    <property type="entry name" value="DUF4221"/>
</dbReference>
<evidence type="ECO:0008006" key="3">
    <source>
        <dbReference type="Google" id="ProtNLM"/>
    </source>
</evidence>
<accession>A0A1I1CF55</accession>
<dbReference type="STRING" id="237018.SAMN04489723_1309"/>
<evidence type="ECO:0000313" key="1">
    <source>
        <dbReference type="EMBL" id="SFB60702.1"/>
    </source>
</evidence>
<dbReference type="Pfam" id="PF13970">
    <property type="entry name" value="DUF4221"/>
    <property type="match status" value="1"/>
</dbReference>
<sequence length="382" mass="44215">MTRYLYLLIAIAFISCSSEKKSEAENNDDFKFSYTVDTVMVDAGEHFFFLNEDLSLSDVSKDRKLLYNLNPKTFLLEIVDLNNLKLEKTIQLEKEGPDGIGLPYYGKIQVLENGNIGLFGQFKIHIVSEQGKLVKTIELDQIKIQNNDQKEEEKIGWTSVLSDDGKLLASTLVNFDYKTPAKGIVVIELETDSIKYIPMKLFEELKQFEIMYQEGNAPGIATGESSYLRFIDNNLIISSSAYNDVYHYNTSSDSLSHYSFTASLTDNEKIRNFPNEVHSSKEWTDAEKAKNEQVSFREFLKLPEQNIFWRLSTDKDRMIADSVVFKQVATFFDADFKMLKEQELENFHDFRKPFFKDGMLYSFINIEDELAFVRLKPTFSYE</sequence>